<dbReference type="EMBL" id="CAWUHD010000139">
    <property type="protein sequence ID" value="CAK7234815.1"/>
    <property type="molecule type" value="Genomic_DNA"/>
</dbReference>
<feature type="compositionally biased region" description="Polar residues" evidence="1">
    <location>
        <begin position="101"/>
        <end position="127"/>
    </location>
</feature>
<feature type="compositionally biased region" description="Polar residues" evidence="1">
    <location>
        <begin position="75"/>
        <end position="88"/>
    </location>
</feature>
<keyword evidence="3" id="KW-1185">Reference proteome</keyword>
<protein>
    <submittedName>
        <fullName evidence="2">Uncharacterized protein</fullName>
    </submittedName>
</protein>
<evidence type="ECO:0000256" key="1">
    <source>
        <dbReference type="SAM" id="MobiDB-lite"/>
    </source>
</evidence>
<feature type="region of interest" description="Disordered" evidence="1">
    <location>
        <begin position="100"/>
        <end position="172"/>
    </location>
</feature>
<accession>A0ABP0CV22</accession>
<gene>
    <name evidence="2" type="ORF">SEUCBS140593_009072</name>
</gene>
<proteinExistence type="predicted"/>
<feature type="compositionally biased region" description="Basic residues" evidence="1">
    <location>
        <begin position="146"/>
        <end position="156"/>
    </location>
</feature>
<dbReference type="Proteomes" id="UP001642482">
    <property type="component" value="Unassembled WGS sequence"/>
</dbReference>
<evidence type="ECO:0000313" key="3">
    <source>
        <dbReference type="Proteomes" id="UP001642482"/>
    </source>
</evidence>
<sequence length="238" mass="26318">MPELEQNVPYTTSLPLQLHSHAAQRLYTDPTAAVNTDNDISYAADNVPVAISPRTQSTQRSKYPLIMPRPEPTPAGQQLSTAPKAHQTQVLRRLAPAPRVSQWTQPTGAEQQPTYTRQTEQDIQPASSHEIGRSVYGQSSQGSHALHGHSGHHGSHWQHGQPGQHIESMDYSQQAAENYTKVPWQVDTVSHQANILSASAGTRHYDPVSTMEPEATEAGYYTTSFDEYTAPHDTYQSQ</sequence>
<reference evidence="2 3" key="1">
    <citation type="submission" date="2024-01" db="EMBL/GenBank/DDBJ databases">
        <authorList>
            <person name="Allen C."/>
            <person name="Tagirdzhanova G."/>
        </authorList>
    </citation>
    <scope>NUCLEOTIDE SEQUENCE [LARGE SCALE GENOMIC DNA]</scope>
</reference>
<comment type="caution">
    <text evidence="2">The sequence shown here is derived from an EMBL/GenBank/DDBJ whole genome shotgun (WGS) entry which is preliminary data.</text>
</comment>
<organism evidence="2 3">
    <name type="scientific">Sporothrix eucalyptigena</name>
    <dbReference type="NCBI Taxonomy" id="1812306"/>
    <lineage>
        <taxon>Eukaryota</taxon>
        <taxon>Fungi</taxon>
        <taxon>Dikarya</taxon>
        <taxon>Ascomycota</taxon>
        <taxon>Pezizomycotina</taxon>
        <taxon>Sordariomycetes</taxon>
        <taxon>Sordariomycetidae</taxon>
        <taxon>Ophiostomatales</taxon>
        <taxon>Ophiostomataceae</taxon>
        <taxon>Sporothrix</taxon>
    </lineage>
</organism>
<evidence type="ECO:0000313" key="2">
    <source>
        <dbReference type="EMBL" id="CAK7234815.1"/>
    </source>
</evidence>
<feature type="region of interest" description="Disordered" evidence="1">
    <location>
        <begin position="51"/>
        <end position="88"/>
    </location>
</feature>
<name>A0ABP0CV22_9PEZI</name>